<organism evidence="1 2">
    <name type="scientific">Candidatus Falkowbacteria bacterium CG10_big_fil_rev_8_21_14_0_10_44_15</name>
    <dbReference type="NCBI Taxonomy" id="1974569"/>
    <lineage>
        <taxon>Bacteria</taxon>
        <taxon>Candidatus Falkowiibacteriota</taxon>
    </lineage>
</organism>
<dbReference type="InterPro" id="IPR011042">
    <property type="entry name" value="6-blade_b-propeller_TolB-like"/>
</dbReference>
<dbReference type="SUPFAM" id="SSF101898">
    <property type="entry name" value="NHL repeat"/>
    <property type="match status" value="1"/>
</dbReference>
<protein>
    <submittedName>
        <fullName evidence="1">Uncharacterized protein</fullName>
    </submittedName>
</protein>
<sequence length="757" mass="85191">MYYKISRLLLTPTSGKPSTTADIFIANPQIDQEAILGKLFLLSEIESTKPAALKLLNWFISALPAHYYQNEKITLRDRMGTIKVSEIFEAALGKINGELENFIKKERLKIEPKAINIVAGVIYKNDLIFTSAGKIKILLIYPEIAKESESLPDSGKKIYKISVIGGQEAGEKKPHLNKIFSNLTEGRIPDEGYVVLSNEILPEYVNNRHLTKIITTLPPVSAIEHLKSQLHKINSYVTFLALIIKSSATPAIKRSLPQMQINITANDSLERMNETENTTEKYLSPIGIIHANRLAAWGRNILAAIGGNREQKLATIIRDRVFLVKKHRLNWLTRFNYHLKNFLAYALNIAVFLLKLLAHPQELIKQTGRAARRSSAAVKFSLAAAARWFFNLSTASKTLLVTFLLCCLLFTASIYQLTKNKNEQTSQQTYQELIQSLTQKQNQTEASLLYRNEDKAQELISETNVLIGRMREFKNVDQRLIDKFMDINASQIATISHVVAIAEPAELINLKQLNAGAEPAKMVAVKERLIIADSRNKSLYQFNLTDQTVNLLKSGLNNIGWGTVGQADQPLFVAAGGGIIIDDKNNITDINNFAALNEITEAASYNSRLYLLSAPQNNIWRYSRDFSARDPWIKENLDINNAVSFDIDGYIYVLKNNGEVIRLLSGYVNEFKLAAVNPPLANPQKIRLAGASEQGQIYVLEPAQTRLVVFDKGGKFLLQYKIPRLTSLRDFAVREQEQKILLLNDASVYEIKMEEIK</sequence>
<reference evidence="2" key="1">
    <citation type="submission" date="2017-09" db="EMBL/GenBank/DDBJ databases">
        <title>Depth-based differentiation of microbial function through sediment-hosted aquifers and enrichment of novel symbionts in the deep terrestrial subsurface.</title>
        <authorList>
            <person name="Probst A.J."/>
            <person name="Ladd B."/>
            <person name="Jarett J.K."/>
            <person name="Geller-Mcgrath D.E."/>
            <person name="Sieber C.M.K."/>
            <person name="Emerson J.B."/>
            <person name="Anantharaman K."/>
            <person name="Thomas B.C."/>
            <person name="Malmstrom R."/>
            <person name="Stieglmeier M."/>
            <person name="Klingl A."/>
            <person name="Woyke T."/>
            <person name="Ryan C.M."/>
            <person name="Banfield J.F."/>
        </authorList>
    </citation>
    <scope>NUCLEOTIDE SEQUENCE [LARGE SCALE GENOMIC DNA]</scope>
</reference>
<comment type="caution">
    <text evidence="1">The sequence shown here is derived from an EMBL/GenBank/DDBJ whole genome shotgun (WGS) entry which is preliminary data.</text>
</comment>
<evidence type="ECO:0000313" key="1">
    <source>
        <dbReference type="EMBL" id="PIR92233.1"/>
    </source>
</evidence>
<proteinExistence type="predicted"/>
<name>A0A2H0UZH4_9BACT</name>
<accession>A0A2H0UZH4</accession>
<dbReference type="EMBL" id="PFAT01000035">
    <property type="protein sequence ID" value="PIR92233.1"/>
    <property type="molecule type" value="Genomic_DNA"/>
</dbReference>
<evidence type="ECO:0000313" key="2">
    <source>
        <dbReference type="Proteomes" id="UP000228510"/>
    </source>
</evidence>
<dbReference type="Proteomes" id="UP000228510">
    <property type="component" value="Unassembled WGS sequence"/>
</dbReference>
<dbReference type="Gene3D" id="2.120.10.30">
    <property type="entry name" value="TolB, C-terminal domain"/>
    <property type="match status" value="1"/>
</dbReference>
<dbReference type="AlphaFoldDB" id="A0A2H0UZH4"/>
<gene>
    <name evidence="1" type="ORF">COU01_02845</name>
</gene>